<dbReference type="RefSeq" id="WP_018345791.1">
    <property type="nucleotide sequence ID" value="NZ_JPXR01000003.1"/>
</dbReference>
<evidence type="ECO:0000256" key="1">
    <source>
        <dbReference type="SAM" id="Phobius"/>
    </source>
</evidence>
<accession>A0A377H4D2</accession>
<feature type="transmembrane region" description="Helical" evidence="1">
    <location>
        <begin position="88"/>
        <end position="105"/>
    </location>
</feature>
<dbReference type="EMBL" id="UGGZ01000001">
    <property type="protein sequence ID" value="STO37445.1"/>
    <property type="molecule type" value="Genomic_DNA"/>
</dbReference>
<reference evidence="2 3" key="1">
    <citation type="submission" date="2018-06" db="EMBL/GenBank/DDBJ databases">
        <authorList>
            <consortium name="Pathogen Informatics"/>
            <person name="Doyle S."/>
        </authorList>
    </citation>
    <scope>NUCLEOTIDE SEQUENCE [LARGE SCALE GENOMIC DNA]</scope>
    <source>
        <strain evidence="2 3">NCTC11413</strain>
    </source>
</reference>
<name>A0A377H4D2_9PAST</name>
<protein>
    <recommendedName>
        <fullName evidence="4">DUF1640 domain-containing protein</fullName>
    </recommendedName>
</protein>
<dbReference type="AlphaFoldDB" id="A0A377H4D2"/>
<sequence length="109" mass="11955">MDNTMRLNFDKLVFTQKLTAKGYTQEQSEALAEAVDGAITQSNSALATVEDLNAVKTELRTEINEVRTELRAGLQGLKADFYQAINRLTFALIGSVIAIIGALLANKFF</sequence>
<dbReference type="GeneID" id="77264740"/>
<gene>
    <name evidence="2" type="ORF">NCTC11413_00554</name>
</gene>
<keyword evidence="1" id="KW-0472">Membrane</keyword>
<evidence type="ECO:0008006" key="4">
    <source>
        <dbReference type="Google" id="ProtNLM"/>
    </source>
</evidence>
<organism evidence="2 3">
    <name type="scientific">Gallibacterium anatis</name>
    <dbReference type="NCBI Taxonomy" id="750"/>
    <lineage>
        <taxon>Bacteria</taxon>
        <taxon>Pseudomonadati</taxon>
        <taxon>Pseudomonadota</taxon>
        <taxon>Gammaproteobacteria</taxon>
        <taxon>Pasteurellales</taxon>
        <taxon>Pasteurellaceae</taxon>
        <taxon>Gallibacterium</taxon>
    </lineage>
</organism>
<proteinExistence type="predicted"/>
<keyword evidence="1" id="KW-0812">Transmembrane</keyword>
<evidence type="ECO:0000313" key="2">
    <source>
        <dbReference type="EMBL" id="STO37445.1"/>
    </source>
</evidence>
<keyword evidence="1" id="KW-1133">Transmembrane helix</keyword>
<evidence type="ECO:0000313" key="3">
    <source>
        <dbReference type="Proteomes" id="UP000254232"/>
    </source>
</evidence>
<dbReference type="Proteomes" id="UP000254232">
    <property type="component" value="Unassembled WGS sequence"/>
</dbReference>